<keyword evidence="3 7" id="KW-0646">Protease inhibitor</keyword>
<organism evidence="10 11">
    <name type="scientific">Ignelater luminosus</name>
    <name type="common">Cucubano</name>
    <name type="synonym">Pyrophorus luminosus</name>
    <dbReference type="NCBI Taxonomy" id="2038154"/>
    <lineage>
        <taxon>Eukaryota</taxon>
        <taxon>Metazoa</taxon>
        <taxon>Ecdysozoa</taxon>
        <taxon>Arthropoda</taxon>
        <taxon>Hexapoda</taxon>
        <taxon>Insecta</taxon>
        <taxon>Pterygota</taxon>
        <taxon>Neoptera</taxon>
        <taxon>Endopterygota</taxon>
        <taxon>Coleoptera</taxon>
        <taxon>Polyphaga</taxon>
        <taxon>Elateriformia</taxon>
        <taxon>Elateroidea</taxon>
        <taxon>Elateridae</taxon>
        <taxon>Agrypninae</taxon>
        <taxon>Pyrophorini</taxon>
        <taxon>Ignelater</taxon>
    </lineage>
</organism>
<keyword evidence="2 7" id="KW-0964">Secreted</keyword>
<feature type="disulfide bond" evidence="8">
    <location>
        <begin position="38"/>
        <end position="56"/>
    </location>
</feature>
<evidence type="ECO:0000256" key="2">
    <source>
        <dbReference type="ARBA" id="ARBA00022525"/>
    </source>
</evidence>
<feature type="disulfide bond" evidence="8">
    <location>
        <begin position="41"/>
        <end position="51"/>
    </location>
</feature>
<dbReference type="SUPFAM" id="SSF57283">
    <property type="entry name" value="PMP inhibitors"/>
    <property type="match status" value="1"/>
</dbReference>
<dbReference type="InterPro" id="IPR008037">
    <property type="entry name" value="Pacifastin_dom"/>
</dbReference>
<evidence type="ECO:0000256" key="8">
    <source>
        <dbReference type="PROSITE-ProRule" id="PRU00776"/>
    </source>
</evidence>
<feature type="disulfide bond" evidence="8">
    <location>
        <begin position="67"/>
        <end position="82"/>
    </location>
</feature>
<dbReference type="PROSITE" id="PS51446">
    <property type="entry name" value="PACIFASTIN"/>
    <property type="match status" value="2"/>
</dbReference>
<dbReference type="GO" id="GO:0004867">
    <property type="term" value="F:serine-type endopeptidase inhibitor activity"/>
    <property type="evidence" value="ECO:0007669"/>
    <property type="project" value="UniProtKB-UniRule"/>
</dbReference>
<feature type="signal peptide" evidence="7">
    <location>
        <begin position="1"/>
        <end position="20"/>
    </location>
</feature>
<feature type="disulfide bond" evidence="8">
    <location>
        <begin position="80"/>
        <end position="90"/>
    </location>
</feature>
<comment type="caution">
    <text evidence="8">Lacks conserved residue(s) required for the propagation of feature annotation.</text>
</comment>
<dbReference type="AlphaFoldDB" id="A0A8K0D288"/>
<feature type="chain" id="PRO_5035498588" description="Protease inhibitor" evidence="7">
    <location>
        <begin position="21"/>
        <end position="95"/>
    </location>
</feature>
<evidence type="ECO:0000256" key="4">
    <source>
        <dbReference type="ARBA" id="ARBA00022900"/>
    </source>
</evidence>
<feature type="domain" description="Pacifastin" evidence="9">
    <location>
        <begin position="64"/>
        <end position="95"/>
    </location>
</feature>
<name>A0A8K0D288_IGNLU</name>
<keyword evidence="7" id="KW-0732">Signal</keyword>
<evidence type="ECO:0000256" key="5">
    <source>
        <dbReference type="ARBA" id="ARBA00023157"/>
    </source>
</evidence>
<dbReference type="EMBL" id="VTPC01003721">
    <property type="protein sequence ID" value="KAF2898085.1"/>
    <property type="molecule type" value="Genomic_DNA"/>
</dbReference>
<sequence length="95" mass="10889">MKLYILIALQVLVFINLVIATEEEWKCETGVQYQENECNGCFCTETKLLGCTEKACEQTRYSQLRNCKVGTTWDKECNKCWCVKDLGSICTAKKC</sequence>
<accession>A0A8K0D288</accession>
<feature type="disulfide bond" evidence="8">
    <location>
        <begin position="77"/>
        <end position="95"/>
    </location>
</feature>
<comment type="subcellular location">
    <subcellularLocation>
        <location evidence="1 7">Secreted</location>
    </subcellularLocation>
</comment>
<dbReference type="InterPro" id="IPR016307">
    <property type="entry name" value="Prtase-inh_pacifastin"/>
</dbReference>
<dbReference type="InterPro" id="IPR036201">
    <property type="entry name" value="Pacifastin_dom_sf"/>
</dbReference>
<keyword evidence="4 7" id="KW-0722">Serine protease inhibitor</keyword>
<dbReference type="OrthoDB" id="6743812at2759"/>
<comment type="caution">
    <text evidence="10">The sequence shown here is derived from an EMBL/GenBank/DDBJ whole genome shotgun (WGS) entry which is preliminary data.</text>
</comment>
<dbReference type="GO" id="GO:0005576">
    <property type="term" value="C:extracellular region"/>
    <property type="evidence" value="ECO:0007669"/>
    <property type="project" value="UniProtKB-SubCell"/>
</dbReference>
<keyword evidence="11" id="KW-1185">Reference proteome</keyword>
<evidence type="ECO:0000256" key="1">
    <source>
        <dbReference type="ARBA" id="ARBA00004613"/>
    </source>
</evidence>
<dbReference type="Proteomes" id="UP000801492">
    <property type="component" value="Unassembled WGS sequence"/>
</dbReference>
<evidence type="ECO:0000313" key="10">
    <source>
        <dbReference type="EMBL" id="KAF2898085.1"/>
    </source>
</evidence>
<evidence type="ECO:0000313" key="11">
    <source>
        <dbReference type="Proteomes" id="UP000801492"/>
    </source>
</evidence>
<protein>
    <recommendedName>
        <fullName evidence="7">Protease inhibitor</fullName>
    </recommendedName>
</protein>
<dbReference type="PIRSF" id="PIRSF001625">
    <property type="entry name" value="Prot_inhib_pacifastin"/>
    <property type="match status" value="1"/>
</dbReference>
<feature type="site" description="Reactive bond" evidence="8">
    <location>
        <begin position="92"/>
        <end position="93"/>
    </location>
</feature>
<reference evidence="10" key="1">
    <citation type="submission" date="2019-08" db="EMBL/GenBank/DDBJ databases">
        <title>The genome of the North American firefly Photinus pyralis.</title>
        <authorList>
            <consortium name="Photinus pyralis genome working group"/>
            <person name="Fallon T.R."/>
            <person name="Sander Lower S.E."/>
            <person name="Weng J.-K."/>
        </authorList>
    </citation>
    <scope>NUCLEOTIDE SEQUENCE</scope>
    <source>
        <strain evidence="10">TRF0915ILg1</strain>
        <tissue evidence="10">Whole body</tissue>
    </source>
</reference>
<comment type="similarity">
    <text evidence="6 7 8">Belongs to the protease inhibitor I19 family.</text>
</comment>
<evidence type="ECO:0000256" key="7">
    <source>
        <dbReference type="PIRNR" id="PIRNR001625"/>
    </source>
</evidence>
<feature type="domain" description="Pacifastin" evidence="9">
    <location>
        <begin position="24"/>
        <end position="59"/>
    </location>
</feature>
<evidence type="ECO:0000256" key="6">
    <source>
        <dbReference type="ARBA" id="ARBA00029459"/>
    </source>
</evidence>
<evidence type="ECO:0000256" key="3">
    <source>
        <dbReference type="ARBA" id="ARBA00022690"/>
    </source>
</evidence>
<gene>
    <name evidence="10" type="ORF">ILUMI_08090</name>
</gene>
<feature type="site" description="Reactive bond" evidence="8">
    <location>
        <begin position="53"/>
        <end position="54"/>
    </location>
</feature>
<proteinExistence type="inferred from homology"/>
<evidence type="ECO:0000259" key="9">
    <source>
        <dbReference type="PROSITE" id="PS51446"/>
    </source>
</evidence>
<keyword evidence="5 8" id="KW-1015">Disulfide bond</keyword>